<protein>
    <submittedName>
        <fullName evidence="1">Uncharacterized protein</fullName>
    </submittedName>
</protein>
<evidence type="ECO:0000313" key="2">
    <source>
        <dbReference type="Proteomes" id="UP000325313"/>
    </source>
</evidence>
<accession>A0A5B0SK85</accession>
<dbReference type="Proteomes" id="UP000325313">
    <property type="component" value="Unassembled WGS sequence"/>
</dbReference>
<dbReference type="EMBL" id="VDEP01000003">
    <property type="protein sequence ID" value="KAA1138348.1"/>
    <property type="molecule type" value="Genomic_DNA"/>
</dbReference>
<reference evidence="1 2" key="1">
    <citation type="submission" date="2019-05" db="EMBL/GenBank/DDBJ databases">
        <title>Emergence of the Ug99 lineage of the wheat stem rust pathogen through somatic hybridization.</title>
        <authorList>
            <person name="Li F."/>
            <person name="Upadhyaya N.M."/>
            <person name="Sperschneider J."/>
            <person name="Matny O."/>
            <person name="Nguyen-Phuc H."/>
            <person name="Mago R."/>
            <person name="Raley C."/>
            <person name="Miller M.E."/>
            <person name="Silverstein K.A.T."/>
            <person name="Henningsen E."/>
            <person name="Hirsch C.D."/>
            <person name="Visser B."/>
            <person name="Pretorius Z.A."/>
            <person name="Steffenson B.J."/>
            <person name="Schwessinger B."/>
            <person name="Dodds P.N."/>
            <person name="Figueroa M."/>
        </authorList>
    </citation>
    <scope>NUCLEOTIDE SEQUENCE [LARGE SCALE GENOMIC DNA]</scope>
    <source>
        <strain evidence="1 2">Ug99</strain>
    </source>
</reference>
<dbReference type="AlphaFoldDB" id="A0A5B0SK85"/>
<organism evidence="1 2">
    <name type="scientific">Puccinia graminis f. sp. tritici</name>
    <dbReference type="NCBI Taxonomy" id="56615"/>
    <lineage>
        <taxon>Eukaryota</taxon>
        <taxon>Fungi</taxon>
        <taxon>Dikarya</taxon>
        <taxon>Basidiomycota</taxon>
        <taxon>Pucciniomycotina</taxon>
        <taxon>Pucciniomycetes</taxon>
        <taxon>Pucciniales</taxon>
        <taxon>Pucciniaceae</taxon>
        <taxon>Puccinia</taxon>
    </lineage>
</organism>
<proteinExistence type="predicted"/>
<evidence type="ECO:0000313" key="1">
    <source>
        <dbReference type="EMBL" id="KAA1138348.1"/>
    </source>
</evidence>
<sequence length="134" mass="15780">MKQCGKMTLEEGIELFHPGTPEDQKKSMRIFALGLLAFNKNISSTEHSWSAQDLQELLRRWNCFSGPDRKPTWISWSEFDGLVVKVVGFLPEKLEELRWYLKHLMLWEIGDENQKLPLEELVHHTLLWGKENNM</sequence>
<name>A0A5B0SK85_PUCGR</name>
<comment type="caution">
    <text evidence="1">The sequence shown here is derived from an EMBL/GenBank/DDBJ whole genome shotgun (WGS) entry which is preliminary data.</text>
</comment>
<gene>
    <name evidence="1" type="ORF">PGTUg99_032395</name>
</gene>